<gene>
    <name evidence="15" type="ORF">AV274_4488</name>
</gene>
<keyword evidence="6" id="KW-0067">ATP-binding</keyword>
<dbReference type="Gene3D" id="3.30.70.1620">
    <property type="match status" value="1"/>
</dbReference>
<keyword evidence="5" id="KW-0498">Mitosis</keyword>
<dbReference type="SUPFAM" id="SSF75553">
    <property type="entry name" value="Smc hinge domain"/>
    <property type="match status" value="1"/>
</dbReference>
<evidence type="ECO:0000313" key="16">
    <source>
        <dbReference type="Proteomes" id="UP000078348"/>
    </source>
</evidence>
<keyword evidence="3" id="KW-0132">Cell division</keyword>
<evidence type="ECO:0000256" key="6">
    <source>
        <dbReference type="ARBA" id="ARBA00022840"/>
    </source>
</evidence>
<evidence type="ECO:0000256" key="9">
    <source>
        <dbReference type="ARBA" id="ARBA00023242"/>
    </source>
</evidence>
<evidence type="ECO:0000256" key="1">
    <source>
        <dbReference type="ARBA" id="ARBA00004123"/>
    </source>
</evidence>
<dbReference type="FunFam" id="3.40.50.300:FF:000585">
    <property type="entry name" value="Structural maintenance of chromosomes 4"/>
    <property type="match status" value="1"/>
</dbReference>
<evidence type="ECO:0000256" key="3">
    <source>
        <dbReference type="ARBA" id="ARBA00022618"/>
    </source>
</evidence>
<evidence type="ECO:0000313" key="15">
    <source>
        <dbReference type="EMBL" id="OAO13813.1"/>
    </source>
</evidence>
<dbReference type="GO" id="GO:0005524">
    <property type="term" value="F:ATP binding"/>
    <property type="evidence" value="ECO:0007669"/>
    <property type="project" value="UniProtKB-KW"/>
</dbReference>
<evidence type="ECO:0000256" key="10">
    <source>
        <dbReference type="ARBA" id="ARBA00023306"/>
    </source>
</evidence>
<organism evidence="15 16">
    <name type="scientific">Blastocystis sp. subtype 1 (strain ATCC 50177 / NandII)</name>
    <dbReference type="NCBI Taxonomy" id="478820"/>
    <lineage>
        <taxon>Eukaryota</taxon>
        <taxon>Sar</taxon>
        <taxon>Stramenopiles</taxon>
        <taxon>Bigyra</taxon>
        <taxon>Opalozoa</taxon>
        <taxon>Opalinata</taxon>
        <taxon>Blastocystidae</taxon>
        <taxon>Blastocystis</taxon>
    </lineage>
</organism>
<dbReference type="InterPro" id="IPR010935">
    <property type="entry name" value="SMC_hinge"/>
</dbReference>
<dbReference type="STRING" id="478820.A0A196S9W2"/>
<dbReference type="GO" id="GO:0051301">
    <property type="term" value="P:cell division"/>
    <property type="evidence" value="ECO:0007669"/>
    <property type="project" value="UniProtKB-KW"/>
</dbReference>
<keyword evidence="8" id="KW-0226">DNA condensation</keyword>
<dbReference type="AlphaFoldDB" id="A0A196S9W2"/>
<dbReference type="PANTHER" id="PTHR18937">
    <property type="entry name" value="STRUCTURAL MAINTENANCE OF CHROMOSOMES SMC FAMILY MEMBER"/>
    <property type="match status" value="1"/>
</dbReference>
<evidence type="ECO:0000256" key="2">
    <source>
        <dbReference type="ARBA" id="ARBA00006005"/>
    </source>
</evidence>
<feature type="coiled-coil region" evidence="12">
    <location>
        <begin position="282"/>
        <end position="432"/>
    </location>
</feature>
<evidence type="ECO:0000256" key="4">
    <source>
        <dbReference type="ARBA" id="ARBA00022741"/>
    </source>
</evidence>
<keyword evidence="10" id="KW-0131">Cell cycle</keyword>
<evidence type="ECO:0000256" key="12">
    <source>
        <dbReference type="SAM" id="Coils"/>
    </source>
</evidence>
<dbReference type="InterPro" id="IPR027417">
    <property type="entry name" value="P-loop_NTPase"/>
</dbReference>
<reference evidence="15 16" key="1">
    <citation type="submission" date="2016-05" db="EMBL/GenBank/DDBJ databases">
        <title>Nuclear genome of Blastocystis sp. subtype 1 NandII.</title>
        <authorList>
            <person name="Gentekaki E."/>
            <person name="Curtis B."/>
            <person name="Stairs C."/>
            <person name="Eme L."/>
            <person name="Herman E."/>
            <person name="Klimes V."/>
            <person name="Arias M.C."/>
            <person name="Elias M."/>
            <person name="Hilliou F."/>
            <person name="Klute M."/>
            <person name="Malik S.-B."/>
            <person name="Pightling A."/>
            <person name="Rachubinski R."/>
            <person name="Salas D."/>
            <person name="Schlacht A."/>
            <person name="Suga H."/>
            <person name="Archibald J."/>
            <person name="Ball S.G."/>
            <person name="Clark G."/>
            <person name="Dacks J."/>
            <person name="Van Der Giezen M."/>
            <person name="Tsaousis A."/>
            <person name="Roger A."/>
        </authorList>
    </citation>
    <scope>NUCLEOTIDE SEQUENCE [LARGE SCALE GENOMIC DNA]</scope>
    <source>
        <strain evidence="16">ATCC 50177 / NandII</strain>
    </source>
</reference>
<dbReference type="Gene3D" id="1.20.1060.20">
    <property type="match status" value="1"/>
</dbReference>
<dbReference type="FunFam" id="3.40.50.300:FF:000481">
    <property type="entry name" value="Structural maintenance of chromosomes 4"/>
    <property type="match status" value="1"/>
</dbReference>
<dbReference type="OrthoDB" id="5575062at2759"/>
<accession>A0A196S9W2</accession>
<dbReference type="SUPFAM" id="SSF52540">
    <property type="entry name" value="P-loop containing nucleoside triphosphate hydrolases"/>
    <property type="match status" value="1"/>
</dbReference>
<evidence type="ECO:0000256" key="11">
    <source>
        <dbReference type="PIRNR" id="PIRNR005719"/>
    </source>
</evidence>
<protein>
    <recommendedName>
        <fullName evidence="11">Structural maintenance of chromosomes protein</fullName>
    </recommendedName>
</protein>
<evidence type="ECO:0000256" key="13">
    <source>
        <dbReference type="SAM" id="MobiDB-lite"/>
    </source>
</evidence>
<keyword evidence="4" id="KW-0547">Nucleotide-binding</keyword>
<feature type="region of interest" description="Disordered" evidence="13">
    <location>
        <begin position="1013"/>
        <end position="1042"/>
    </location>
</feature>
<dbReference type="SMART" id="SM00968">
    <property type="entry name" value="SMC_hinge"/>
    <property type="match status" value="1"/>
</dbReference>
<feature type="coiled-coil region" evidence="12">
    <location>
        <begin position="486"/>
        <end position="537"/>
    </location>
</feature>
<dbReference type="GO" id="GO:0016887">
    <property type="term" value="F:ATP hydrolysis activity"/>
    <property type="evidence" value="ECO:0007669"/>
    <property type="project" value="InterPro"/>
</dbReference>
<keyword evidence="9 11" id="KW-0539">Nucleus</keyword>
<dbReference type="PANTHER" id="PTHR18937:SF172">
    <property type="entry name" value="STRUCTURAL MAINTENANCE OF CHROMOSOMES PROTEIN"/>
    <property type="match status" value="1"/>
</dbReference>
<dbReference type="GO" id="GO:0005634">
    <property type="term" value="C:nucleus"/>
    <property type="evidence" value="ECO:0007669"/>
    <property type="project" value="UniProtKB-SubCell"/>
</dbReference>
<evidence type="ECO:0000259" key="14">
    <source>
        <dbReference type="SMART" id="SM00968"/>
    </source>
</evidence>
<comment type="caution">
    <text evidence="15">The sequence shown here is derived from an EMBL/GenBank/DDBJ whole genome shotgun (WGS) entry which is preliminary data.</text>
</comment>
<comment type="similarity">
    <text evidence="2">Belongs to the SMC family. SMC4 subfamily.</text>
</comment>
<dbReference type="Proteomes" id="UP000078348">
    <property type="component" value="Unassembled WGS sequence"/>
</dbReference>
<keyword evidence="7 12" id="KW-0175">Coiled coil</keyword>
<keyword evidence="16" id="KW-1185">Reference proteome</keyword>
<dbReference type="GO" id="GO:0007076">
    <property type="term" value="P:mitotic chromosome condensation"/>
    <property type="evidence" value="ECO:0007669"/>
    <property type="project" value="TreeGrafter"/>
</dbReference>
<dbReference type="InterPro" id="IPR036277">
    <property type="entry name" value="SMC_hinge_sf"/>
</dbReference>
<evidence type="ECO:0000256" key="5">
    <source>
        <dbReference type="ARBA" id="ARBA00022776"/>
    </source>
</evidence>
<dbReference type="PIRSF" id="PIRSF005719">
    <property type="entry name" value="SMC"/>
    <property type="match status" value="1"/>
</dbReference>
<dbReference type="Pfam" id="PF02463">
    <property type="entry name" value="SMC_N"/>
    <property type="match status" value="1"/>
</dbReference>
<dbReference type="Gene3D" id="3.40.50.300">
    <property type="entry name" value="P-loop containing nucleotide triphosphate hydrolases"/>
    <property type="match status" value="2"/>
</dbReference>
<evidence type="ECO:0000256" key="7">
    <source>
        <dbReference type="ARBA" id="ARBA00023054"/>
    </source>
</evidence>
<dbReference type="InterPro" id="IPR024704">
    <property type="entry name" value="SMC"/>
</dbReference>
<sequence>METEKAVSENIESLTPELDADLPQKGIPRLIIEKLVLENFKSYAGVKEIGPFHKNFTSIVGPNGSGKSNVIDALLFVFGKRASKLRLKKVSELIHNSANVPTCQFARVSVHFQDIIDIDDEHYEVVPKSSVVISRVAYQNNTSKYFINNKASNASDVTTLLRKRGIDLDNNRFLILQGEVEQISLMKPKRTGENDEGLLEYLEDIIGSAKYVPLIEQKEVEVEKLNDSRGEVLNRVKIVEKERNTLEIGKKEADMYLRKEREVAQEQALLYQFYLYEGRKSNEKVTWQLADTNKRLEETRAKLKEYTEKVKAMEEEQERVTAEYDALTKELAACKEEYDSFERKDIQYHENMKAQKANLKKLRAKEKENTASVEAKTKSVAEMEEALARLEKEVEEAAEKKEAAEAALAAMLDRFKEEINGLKAKKKEIETTLAPLQERFSMQDASLQEKRTELEILGKKRANCEKVCAELATLLANQTRLLNEKMMDLEQKKVEQARKTSEIQQQNEELQHLTMELQEQQSQLRQKRSVLRDKQTQVKERENRSGVLKLLMKASKNGELSQAQIFGRLGDLGEIDGAYDVAVSTASSALDYIVVDTAEGAQRCIEYLKRKNGGRARFLILEEMQKYAGPMKAPFACPANAHRLFDLISVDDAKFLPAFYFALSDTLVTSSLDIASKLAYAKNDVLYRVVTTSGQIIEKSGTMAGGGNSNKHGLMRLKNGRSQRASLGEEVTAETVEELEGAVRVLGENVERLQRRVNEVTEARRRNEDALPAVQLEISKLEIDVASVRKSIEKKQEEAVEAEVQRKAAEGDRAKCEALEKAVQVEENRLKGLQAEMKSYQDRVKAVEKEIELVGGDSIQRKRAEVKKATDRYASTQKEINSTKVKVRSTRKAIAQLGEENARVQKEIADAEQAIETAKAQFEAIEKEAVNVLKAFETAQKAQVEKEKQREAVAKAYEAEKKKNVEQEGELSQLEEKANSLRQELEDTKGQEKVWTAKIEALRKKTWENTKELEEEEEVEKEGMEVEKETEEMEVEKEKETDPLKRVIPDVSDERLAQVDKARVERNIIRLEAERENLKRNVNLSTIAEFRAKDKEYRKRAKELEEVTTRRDAVRKEFDELRKKRLTEFMDGFNTITLKLKEMYQMITLGGDAELELVDSLDPFSEGIVFSVRPPKKSWKNISNLSGGEKTLSSLALVFALHHYKPTPLYVMDEIDAALDFRNVSIVAHYIKERTKNAQFIVISLRNNMFELADRLVGIYKTDNCTDSVSINPFELCKSD</sequence>
<comment type="subcellular location">
    <subcellularLocation>
        <location evidence="1 11">Nucleus</location>
    </subcellularLocation>
</comment>
<dbReference type="EMBL" id="LXWW01000320">
    <property type="protein sequence ID" value="OAO13813.1"/>
    <property type="molecule type" value="Genomic_DNA"/>
</dbReference>
<dbReference type="GO" id="GO:0000796">
    <property type="term" value="C:condensin complex"/>
    <property type="evidence" value="ECO:0007669"/>
    <property type="project" value="TreeGrafter"/>
</dbReference>
<proteinExistence type="inferred from homology"/>
<evidence type="ECO:0000256" key="8">
    <source>
        <dbReference type="ARBA" id="ARBA00023067"/>
    </source>
</evidence>
<dbReference type="InterPro" id="IPR003395">
    <property type="entry name" value="RecF/RecN/SMC_N"/>
</dbReference>
<feature type="domain" description="SMC hinge" evidence="14">
    <location>
        <begin position="563"/>
        <end position="679"/>
    </location>
</feature>
<name>A0A196S9W2_BLAHN</name>
<dbReference type="Pfam" id="PF06470">
    <property type="entry name" value="SMC_hinge"/>
    <property type="match status" value="1"/>
</dbReference>